<protein>
    <submittedName>
        <fullName evidence="1">Uncharacterized protein</fullName>
    </submittedName>
</protein>
<reference evidence="1 2" key="1">
    <citation type="submission" date="2020-08" db="EMBL/GenBank/DDBJ databases">
        <title>Genome sequence of Diaphorobacter aerolatus KACC 16536T.</title>
        <authorList>
            <person name="Hyun D.-W."/>
            <person name="Bae J.-W."/>
        </authorList>
    </citation>
    <scope>NUCLEOTIDE SEQUENCE [LARGE SCALE GENOMIC DNA]</scope>
    <source>
        <strain evidence="1 2">KACC 16536</strain>
    </source>
</reference>
<accession>A0A7H0GKA2</accession>
<proteinExistence type="predicted"/>
<dbReference type="KEGG" id="daer:H9K75_00115"/>
<keyword evidence="2" id="KW-1185">Reference proteome</keyword>
<organism evidence="1 2">
    <name type="scientific">Diaphorobacter aerolatus</name>
    <dbReference type="NCBI Taxonomy" id="1288495"/>
    <lineage>
        <taxon>Bacteria</taxon>
        <taxon>Pseudomonadati</taxon>
        <taxon>Pseudomonadota</taxon>
        <taxon>Betaproteobacteria</taxon>
        <taxon>Burkholderiales</taxon>
        <taxon>Comamonadaceae</taxon>
        <taxon>Diaphorobacter</taxon>
    </lineage>
</organism>
<gene>
    <name evidence="1" type="ORF">H9K75_00115</name>
</gene>
<sequence length="177" mass="19618">MDRPRKYIMTDQYWELQGTLAQPIYSPRGTVEGLMLDVDGIAVQFVIGKHEAHLAHLALHLKQGQKLTLIGALRKPSPKGEAEHEVYDLIEIVGRGDDSQSAEYTASEKEIGGKIVRFNYARHGEPNGVVLDTGDFIHTRPDGLRKLAWKLGDQVHAKGRVQPLASGMGVVLEYPVK</sequence>
<dbReference type="Proteomes" id="UP000516028">
    <property type="component" value="Chromosome"/>
</dbReference>
<evidence type="ECO:0000313" key="1">
    <source>
        <dbReference type="EMBL" id="QNP48718.1"/>
    </source>
</evidence>
<dbReference type="AlphaFoldDB" id="A0A7H0GKA2"/>
<evidence type="ECO:0000313" key="2">
    <source>
        <dbReference type="Proteomes" id="UP000516028"/>
    </source>
</evidence>
<dbReference type="EMBL" id="CP060783">
    <property type="protein sequence ID" value="QNP48718.1"/>
    <property type="molecule type" value="Genomic_DNA"/>
</dbReference>
<name>A0A7H0GKA2_9BURK</name>